<evidence type="ECO:0000256" key="7">
    <source>
        <dbReference type="ARBA" id="ARBA00073759"/>
    </source>
</evidence>
<dbReference type="InterPro" id="IPR001012">
    <property type="entry name" value="UBX_dom"/>
</dbReference>
<feature type="coiled-coil region" evidence="10">
    <location>
        <begin position="137"/>
        <end position="209"/>
    </location>
</feature>
<dbReference type="AGR" id="Xenbase:XB-GENE-985480"/>
<dbReference type="InterPro" id="IPR029071">
    <property type="entry name" value="Ubiquitin-like_domsf"/>
</dbReference>
<dbReference type="KEGG" id="xtr:100493049"/>
<evidence type="ECO:0000256" key="11">
    <source>
        <dbReference type="SAM" id="MobiDB-lite"/>
    </source>
</evidence>
<feature type="domain" description="UBX" evidence="12">
    <location>
        <begin position="434"/>
        <end position="511"/>
    </location>
</feature>
<evidence type="ECO:0000256" key="8">
    <source>
        <dbReference type="ARBA" id="ARBA00075811"/>
    </source>
</evidence>
<feature type="compositionally biased region" description="Polar residues" evidence="11">
    <location>
        <begin position="356"/>
        <end position="380"/>
    </location>
</feature>
<dbReference type="Gene3D" id="3.10.20.90">
    <property type="entry name" value="Phosphatidylinositol 3-kinase Catalytic Subunit, Chain A, domain 1"/>
    <property type="match status" value="1"/>
</dbReference>
<dbReference type="InterPro" id="IPR036241">
    <property type="entry name" value="NSFL1C_SEP_dom_sf"/>
</dbReference>
<keyword evidence="15" id="KW-1185">Reference proteome</keyword>
<keyword evidence="4" id="KW-0206">Cytoskeleton</keyword>
<dbReference type="GO" id="GO:0043130">
    <property type="term" value="F:ubiquitin binding"/>
    <property type="evidence" value="ECO:0000318"/>
    <property type="project" value="GO_Central"/>
</dbReference>
<dbReference type="PANTHER" id="PTHR23333:SF4">
    <property type="entry name" value="UBX DOMAIN-CONTAINING PROTEIN 11"/>
    <property type="match status" value="1"/>
</dbReference>
<dbReference type="Reactome" id="R-XTR-9696273">
    <property type="pathway name" value="RND1 GTPase cycle"/>
</dbReference>
<dbReference type="Pfam" id="PF08059">
    <property type="entry name" value="SEP"/>
    <property type="match status" value="1"/>
</dbReference>
<dbReference type="CDD" id="cd17077">
    <property type="entry name" value="UBX_UBXN11"/>
    <property type="match status" value="1"/>
</dbReference>
<dbReference type="RefSeq" id="XP_002934683.1">
    <property type="nucleotide sequence ID" value="XM_002934637.5"/>
</dbReference>
<dbReference type="Pfam" id="PF00789">
    <property type="entry name" value="UBX"/>
    <property type="match status" value="1"/>
</dbReference>
<dbReference type="Proteomes" id="UP000008143">
    <property type="component" value="Chromosome 2"/>
</dbReference>
<evidence type="ECO:0000259" key="13">
    <source>
        <dbReference type="PROSITE" id="PS51399"/>
    </source>
</evidence>
<dbReference type="GeneTree" id="ENSGT00520000055567"/>
<comment type="function">
    <text evidence="5">May be involved in the reorganization of actin cytoskeleton mediated by RND1, RND2 and RND3. Promotes RHOA activation mediated by GNA12 and GNA13.</text>
</comment>
<dbReference type="Gene3D" id="1.10.287.1490">
    <property type="match status" value="1"/>
</dbReference>
<dbReference type="SUPFAM" id="SSF54236">
    <property type="entry name" value="Ubiquitin-like"/>
    <property type="match status" value="1"/>
</dbReference>
<name>A0A6I8PVC6_XENTR</name>
<dbReference type="SUPFAM" id="SSF102848">
    <property type="entry name" value="NSFL1 (p97 ATPase) cofactor p47, SEP domain"/>
    <property type="match status" value="1"/>
</dbReference>
<dbReference type="Xenbase" id="XB-GENE-985480">
    <property type="gene designation" value="ubxn11"/>
</dbReference>
<dbReference type="PROSITE" id="PS51399">
    <property type="entry name" value="SEP"/>
    <property type="match status" value="1"/>
</dbReference>
<dbReference type="GO" id="GO:0043161">
    <property type="term" value="P:proteasome-mediated ubiquitin-dependent protein catabolic process"/>
    <property type="evidence" value="ECO:0000318"/>
    <property type="project" value="GO_Central"/>
</dbReference>
<dbReference type="Gene3D" id="3.30.420.210">
    <property type="entry name" value="SEP domain"/>
    <property type="match status" value="1"/>
</dbReference>
<feature type="region of interest" description="Disordered" evidence="11">
    <location>
        <begin position="63"/>
        <end position="82"/>
    </location>
</feature>
<gene>
    <name evidence="14 16 17" type="primary">ubxn11</name>
</gene>
<dbReference type="PANTHER" id="PTHR23333">
    <property type="entry name" value="UBX DOMAIN CONTAINING PROTEIN"/>
    <property type="match status" value="1"/>
</dbReference>
<feature type="compositionally biased region" description="Polar residues" evidence="11">
    <location>
        <begin position="66"/>
        <end position="75"/>
    </location>
</feature>
<feature type="region of interest" description="Disordered" evidence="11">
    <location>
        <begin position="352"/>
        <end position="380"/>
    </location>
</feature>
<evidence type="ECO:0000313" key="14">
    <source>
        <dbReference type="Ensembl" id="ENSXETP00000063250"/>
    </source>
</evidence>
<evidence type="ECO:0000256" key="2">
    <source>
        <dbReference type="ARBA" id="ARBA00022490"/>
    </source>
</evidence>
<dbReference type="GO" id="GO:0005856">
    <property type="term" value="C:cytoskeleton"/>
    <property type="evidence" value="ECO:0007669"/>
    <property type="project" value="UniProtKB-SubCell"/>
</dbReference>
<evidence type="ECO:0000256" key="1">
    <source>
        <dbReference type="ARBA" id="ARBA00004245"/>
    </source>
</evidence>
<dbReference type="OrthoDB" id="25887at2759"/>
<evidence type="ECO:0000256" key="4">
    <source>
        <dbReference type="ARBA" id="ARBA00023212"/>
    </source>
</evidence>
<dbReference type="Reactome" id="R-XTR-9696264">
    <property type="pathway name" value="RND3 GTPase cycle"/>
</dbReference>
<dbReference type="CTD" id="91544"/>
<keyword evidence="2" id="KW-0963">Cytoplasm</keyword>
<reference evidence="14" key="1">
    <citation type="journal article" date="2010" name="Science">
        <title>The genome of the Western clawed frog Xenopus tropicalis.</title>
        <authorList>
            <person name="Hellsten U."/>
            <person name="Harland R.M."/>
            <person name="Gilchrist M.J."/>
            <person name="Hendrix D."/>
            <person name="Jurka J."/>
            <person name="Kapitonov V."/>
            <person name="Ovcharenko I."/>
            <person name="Putnam N.H."/>
            <person name="Shu S."/>
            <person name="Taher L."/>
            <person name="Blitz I.L."/>
            <person name="Blumberg B."/>
            <person name="Dichmann D.S."/>
            <person name="Dubchak I."/>
            <person name="Amaya E."/>
            <person name="Detter J.C."/>
            <person name="Fletcher R."/>
            <person name="Gerhard D.S."/>
            <person name="Goodstein D."/>
            <person name="Graves T."/>
            <person name="Grigoriev I.V."/>
            <person name="Grimwood J."/>
            <person name="Kawashima T."/>
            <person name="Lindquist E."/>
            <person name="Lucas S.M."/>
            <person name="Mead P.E."/>
            <person name="Mitros T."/>
            <person name="Ogino H."/>
            <person name="Ohta Y."/>
            <person name="Poliakov A.V."/>
            <person name="Pollet N."/>
            <person name="Robert J."/>
            <person name="Salamov A."/>
            <person name="Sater A.K."/>
            <person name="Schmutz J."/>
            <person name="Terry A."/>
            <person name="Vize P.D."/>
            <person name="Warren W.C."/>
            <person name="Wells D."/>
            <person name="Wills A."/>
            <person name="Wilson R.K."/>
            <person name="Zimmerman L.B."/>
            <person name="Zorn A.M."/>
            <person name="Grainger R."/>
            <person name="Grammer T."/>
            <person name="Khokha M.K."/>
            <person name="Richardson P.M."/>
            <person name="Rokhsar D.S."/>
        </authorList>
    </citation>
    <scope>NUCLEOTIDE SEQUENCE [LARGE SCALE GENOMIC DNA]</scope>
    <source>
        <strain evidence="14">Nigerian</strain>
    </source>
</reference>
<dbReference type="Ensembl" id="ENSXETT00000064119">
    <property type="protein sequence ID" value="ENSXETP00000063250"/>
    <property type="gene ID" value="ENSXETG00000012328"/>
</dbReference>
<dbReference type="FunFam" id="3.30.420.210:FF:000003">
    <property type="entry name" value="UBX domain protein 11"/>
    <property type="match status" value="1"/>
</dbReference>
<protein>
    <recommendedName>
        <fullName evidence="7">UBX domain-containing protein 11</fullName>
    </recommendedName>
    <alternativeName>
        <fullName evidence="9">Socius</fullName>
    </alternativeName>
    <alternativeName>
        <fullName evidence="8">UBX domain-containing protein 5</fullName>
    </alternativeName>
</protein>
<feature type="domain" description="SEP" evidence="13">
    <location>
        <begin position="281"/>
        <end position="345"/>
    </location>
</feature>
<dbReference type="InterPro" id="IPR012989">
    <property type="entry name" value="SEP_domain"/>
</dbReference>
<reference evidence="14" key="2">
    <citation type="submission" date="2020-05" db="UniProtKB">
        <authorList>
            <consortium name="Ensembl"/>
        </authorList>
    </citation>
    <scope>IDENTIFICATION</scope>
</reference>
<dbReference type="PROSITE" id="PS50033">
    <property type="entry name" value="UBX"/>
    <property type="match status" value="1"/>
</dbReference>
<dbReference type="SMART" id="SM00166">
    <property type="entry name" value="UBX"/>
    <property type="match status" value="1"/>
</dbReference>
<organism evidence="14">
    <name type="scientific">Xenopus tropicalis</name>
    <name type="common">Western clawed frog</name>
    <name type="synonym">Silurana tropicalis</name>
    <dbReference type="NCBI Taxonomy" id="8364"/>
    <lineage>
        <taxon>Eukaryota</taxon>
        <taxon>Metazoa</taxon>
        <taxon>Chordata</taxon>
        <taxon>Craniata</taxon>
        <taxon>Vertebrata</taxon>
        <taxon>Euteleostomi</taxon>
        <taxon>Amphibia</taxon>
        <taxon>Batrachia</taxon>
        <taxon>Anura</taxon>
        <taxon>Pipoidea</taxon>
        <taxon>Pipidae</taxon>
        <taxon>Xenopodinae</taxon>
        <taxon>Xenopus</taxon>
        <taxon>Silurana</taxon>
    </lineage>
</organism>
<evidence type="ECO:0000259" key="12">
    <source>
        <dbReference type="PROSITE" id="PS50033"/>
    </source>
</evidence>
<keyword evidence="3 10" id="KW-0175">Coiled coil</keyword>
<dbReference type="AlphaFoldDB" id="A0A6I8PVC6"/>
<evidence type="ECO:0000313" key="16">
    <source>
        <dbReference type="RefSeq" id="XP_002934683.1"/>
    </source>
</evidence>
<dbReference type="Bgee" id="ENSXETG00000012328">
    <property type="expression patterns" value="Expressed in testis and 10 other cell types or tissues"/>
</dbReference>
<accession>A0A6I8PVC6</accession>
<evidence type="ECO:0000256" key="3">
    <source>
        <dbReference type="ARBA" id="ARBA00023054"/>
    </source>
</evidence>
<evidence type="ECO:0000313" key="15">
    <source>
        <dbReference type="Proteomes" id="UP000008143"/>
    </source>
</evidence>
<reference evidence="16" key="3">
    <citation type="submission" date="2025-04" db="UniProtKB">
        <authorList>
            <consortium name="RefSeq"/>
        </authorList>
    </citation>
    <scope>IDENTIFICATION</scope>
    <source>
        <strain evidence="16">Nigerian</strain>
        <tissue evidence="16">Liver and blood</tissue>
    </source>
</reference>
<comment type="subunit">
    <text evidence="6">Interacts with GNA12, GNA13, RND1, RND2 and RND3.</text>
</comment>
<proteinExistence type="predicted"/>
<evidence type="ECO:0000313" key="17">
    <source>
        <dbReference type="Xenbase" id="XB-GENE-985480"/>
    </source>
</evidence>
<sequence length="524" mass="58769">MSSPLFTLGRPRKTRIALAQQSYSGGQKQAHETPLQALARCDDGSRTSATLELIREPDIPMAGQLSKPQIKSPNQLPALESPGRRAAPFKSMAYYTEEEMMLLEGLPSNTTGPTNKGNYSHLGKVVQGSAPSDFDLLNSTMKRLGELERRVRAQEQEIQSKDQEIRDLEKKIKRLQQLHSGNATSGRREQELEHQCKELNKKISEMERFLGDYGLVWVGENNADVSPESTARTWSPGPSSPTSFLPDFDLVLENLRDLNVLGGEGESHIEYQKGGARLRAPESVPLTLYKNGIIMFQGPFRSYKEKSTQLCIRDIMDGYFPSELQARFPNGVTFQVTDNRNVIFQEQRRWDDFPGSGQTIGSSGSNLQTNKKPGPQLSTDQFLNRLPKSVIRGGRIVHVRSAVREALQGSEENEMPKEILVESPQLSKEQSTQDNMVVSTLRIRSESGDKTYKVRMLSSETLADLRNYLSSCRAPDLSSYNIITPFPYCVYEDDTCTLEEVGLVPNAFLVLRARSEEEQKKQSV</sequence>
<comment type="subcellular location">
    <subcellularLocation>
        <location evidence="1">Cytoplasm</location>
        <location evidence="1">Cytoskeleton</location>
    </subcellularLocation>
</comment>
<dbReference type="GeneID" id="100493049"/>
<dbReference type="OMA" id="DFELMSA"/>
<evidence type="ECO:0000256" key="6">
    <source>
        <dbReference type="ARBA" id="ARBA00062345"/>
    </source>
</evidence>
<evidence type="ECO:0000256" key="9">
    <source>
        <dbReference type="ARBA" id="ARBA00081109"/>
    </source>
</evidence>
<evidence type="ECO:0000256" key="5">
    <source>
        <dbReference type="ARBA" id="ARBA00059434"/>
    </source>
</evidence>
<evidence type="ECO:0000256" key="10">
    <source>
        <dbReference type="SAM" id="Coils"/>
    </source>
</evidence>